<feature type="repeat" description="WD" evidence="1">
    <location>
        <begin position="1"/>
        <end position="15"/>
    </location>
</feature>
<dbReference type="SUPFAM" id="SSF50978">
    <property type="entry name" value="WD40 repeat-like"/>
    <property type="match status" value="1"/>
</dbReference>
<keyword evidence="3" id="KW-1185">Reference proteome</keyword>
<evidence type="ECO:0000313" key="2">
    <source>
        <dbReference type="EMBL" id="KIL55253.1"/>
    </source>
</evidence>
<evidence type="ECO:0000313" key="3">
    <source>
        <dbReference type="Proteomes" id="UP000054549"/>
    </source>
</evidence>
<evidence type="ECO:0000256" key="1">
    <source>
        <dbReference type="PROSITE-ProRule" id="PRU00221"/>
    </source>
</evidence>
<protein>
    <submittedName>
        <fullName evidence="2">Uncharacterized protein</fullName>
    </submittedName>
</protein>
<sequence>LFASGSNDGTIKLWNGGDGALRGTLRAPGGLKAIALSNSVLVAIWDRWIDPNCGITLWSLDTPLRPIHTFYDIDRADPLKVSIAENSSLIAVCHFRHVTLFDVVNRTTIHTFDVPFYIHTMTFLPDNSHFVVQSDEGVFQSFDLINNHTTEGPTLERLVRLPNTSFFHGVPVWHCQDEEQHYFAAFFSQHQSLVPVLWIPKQISVTKWTQGSSMIALSCEDGRVILLRLPTSHVS</sequence>
<dbReference type="PROSITE" id="PS50294">
    <property type="entry name" value="WD_REPEATS_REGION"/>
    <property type="match status" value="1"/>
</dbReference>
<dbReference type="HOGENOM" id="CLU_000288_6_19_1"/>
<dbReference type="InterPro" id="IPR001680">
    <property type="entry name" value="WD40_rpt"/>
</dbReference>
<reference evidence="2 3" key="1">
    <citation type="submission" date="2014-04" db="EMBL/GenBank/DDBJ databases">
        <title>Evolutionary Origins and Diversification of the Mycorrhizal Mutualists.</title>
        <authorList>
            <consortium name="DOE Joint Genome Institute"/>
            <consortium name="Mycorrhizal Genomics Consortium"/>
            <person name="Kohler A."/>
            <person name="Kuo A."/>
            <person name="Nagy L.G."/>
            <person name="Floudas D."/>
            <person name="Copeland A."/>
            <person name="Barry K.W."/>
            <person name="Cichocki N."/>
            <person name="Veneault-Fourrey C."/>
            <person name="LaButti K."/>
            <person name="Lindquist E.A."/>
            <person name="Lipzen A."/>
            <person name="Lundell T."/>
            <person name="Morin E."/>
            <person name="Murat C."/>
            <person name="Riley R."/>
            <person name="Ohm R."/>
            <person name="Sun H."/>
            <person name="Tunlid A."/>
            <person name="Henrissat B."/>
            <person name="Grigoriev I.V."/>
            <person name="Hibbett D.S."/>
            <person name="Martin F."/>
        </authorList>
    </citation>
    <scope>NUCLEOTIDE SEQUENCE [LARGE SCALE GENOMIC DNA]</scope>
    <source>
        <strain evidence="2 3">Koide BX008</strain>
    </source>
</reference>
<dbReference type="Proteomes" id="UP000054549">
    <property type="component" value="Unassembled WGS sequence"/>
</dbReference>
<gene>
    <name evidence="2" type="ORF">M378DRAFT_18111</name>
</gene>
<organism evidence="2 3">
    <name type="scientific">Amanita muscaria (strain Koide BX008)</name>
    <dbReference type="NCBI Taxonomy" id="946122"/>
    <lineage>
        <taxon>Eukaryota</taxon>
        <taxon>Fungi</taxon>
        <taxon>Dikarya</taxon>
        <taxon>Basidiomycota</taxon>
        <taxon>Agaricomycotina</taxon>
        <taxon>Agaricomycetes</taxon>
        <taxon>Agaricomycetidae</taxon>
        <taxon>Agaricales</taxon>
        <taxon>Pluteineae</taxon>
        <taxon>Amanitaceae</taxon>
        <taxon>Amanita</taxon>
    </lineage>
</organism>
<feature type="non-terminal residue" evidence="2">
    <location>
        <position position="1"/>
    </location>
</feature>
<dbReference type="EMBL" id="KN818542">
    <property type="protein sequence ID" value="KIL55253.1"/>
    <property type="molecule type" value="Genomic_DNA"/>
</dbReference>
<proteinExistence type="predicted"/>
<dbReference type="InterPro" id="IPR036322">
    <property type="entry name" value="WD40_repeat_dom_sf"/>
</dbReference>
<keyword evidence="1" id="KW-0853">WD repeat</keyword>
<accession>A0A0C2WGL6</accession>
<dbReference type="InParanoid" id="A0A0C2WGL6"/>
<dbReference type="PROSITE" id="PS50082">
    <property type="entry name" value="WD_REPEATS_2"/>
    <property type="match status" value="1"/>
</dbReference>
<dbReference type="AlphaFoldDB" id="A0A0C2WGL6"/>
<dbReference type="Gene3D" id="2.130.10.10">
    <property type="entry name" value="YVTN repeat-like/Quinoprotein amine dehydrogenase"/>
    <property type="match status" value="1"/>
</dbReference>
<dbReference type="InterPro" id="IPR015943">
    <property type="entry name" value="WD40/YVTN_repeat-like_dom_sf"/>
</dbReference>
<name>A0A0C2WGL6_AMAMK</name>